<evidence type="ECO:0000256" key="9">
    <source>
        <dbReference type="ARBA" id="ARBA00023211"/>
    </source>
</evidence>
<comment type="function">
    <text evidence="10">Hydrolyzes the pyrophosphate bond of UDP-2,3-diacylglucosamine to yield 2,3-diacylglucosamine 1-phosphate (lipid X) and UMP by catalyzing the attack of water at the alpha-P atom. Involved in the biosynthesis of lipid A, a phosphorylated glycolipid that anchors the lipopolysaccharide to the outer membrane of the cell.</text>
</comment>
<dbReference type="GO" id="GO:0009245">
    <property type="term" value="P:lipid A biosynthetic process"/>
    <property type="evidence" value="ECO:0007669"/>
    <property type="project" value="UniProtKB-UniRule"/>
</dbReference>
<feature type="binding site" evidence="10">
    <location>
        <begin position="81"/>
        <end position="82"/>
    </location>
    <ligand>
        <name>substrate</name>
    </ligand>
</feature>
<dbReference type="Gene3D" id="3.60.21.10">
    <property type="match status" value="1"/>
</dbReference>
<comment type="pathway">
    <text evidence="10">Glycolipid biosynthesis; lipid IV(A) biosynthesis; lipid IV(A) from (3R)-3-hydroxytetradecanoyl-[acyl-carrier-protein] and UDP-N-acetyl-alpha-D-glucosamine: step 4/6.</text>
</comment>
<dbReference type="PANTHER" id="PTHR34990">
    <property type="entry name" value="UDP-2,3-DIACYLGLUCOSAMINE HYDROLASE-RELATED"/>
    <property type="match status" value="1"/>
</dbReference>
<dbReference type="Proteomes" id="UP000077763">
    <property type="component" value="Unassembled WGS sequence"/>
</dbReference>
<accession>A0A177M5Z2</accession>
<dbReference type="InterPro" id="IPR029052">
    <property type="entry name" value="Metallo-depent_PP-like"/>
</dbReference>
<feature type="binding site" evidence="10">
    <location>
        <position position="124"/>
    </location>
    <ligand>
        <name>substrate</name>
    </ligand>
</feature>
<dbReference type="SUPFAM" id="SSF56300">
    <property type="entry name" value="Metallo-dependent phosphatases"/>
    <property type="match status" value="1"/>
</dbReference>
<reference evidence="12 13" key="1">
    <citation type="submission" date="2016-03" db="EMBL/GenBank/DDBJ databases">
        <authorList>
            <person name="Ploux O."/>
        </authorList>
    </citation>
    <scope>NUCLEOTIDE SEQUENCE [LARGE SCALE GENOMIC DNA]</scope>
    <source>
        <strain evidence="12 13">R-45371</strain>
    </source>
</reference>
<evidence type="ECO:0000256" key="5">
    <source>
        <dbReference type="ARBA" id="ARBA00022723"/>
    </source>
</evidence>
<comment type="cofactor">
    <cofactor evidence="10">
        <name>Mn(2+)</name>
        <dbReference type="ChEBI" id="CHEBI:29035"/>
    </cofactor>
    <text evidence="10">Binds 2 Mn(2+) ions per subunit in a binuclear metal center.</text>
</comment>
<dbReference type="HAMAP" id="MF_00575">
    <property type="entry name" value="LpxH"/>
    <property type="match status" value="1"/>
</dbReference>
<feature type="binding site" evidence="10">
    <location>
        <position position="166"/>
    </location>
    <ligand>
        <name>substrate</name>
    </ligand>
</feature>
<evidence type="ECO:0000313" key="12">
    <source>
        <dbReference type="EMBL" id="OAI00470.1"/>
    </source>
</evidence>
<feature type="binding site" evidence="10">
    <location>
        <position position="116"/>
    </location>
    <ligand>
        <name>Mn(2+)</name>
        <dbReference type="ChEBI" id="CHEBI:29035"/>
        <label>2</label>
    </ligand>
</feature>
<protein>
    <recommendedName>
        <fullName evidence="10">UDP-2,3-diacylglucosamine hydrolase</fullName>
        <ecNumber evidence="10">3.6.1.54</ecNumber>
    </recommendedName>
    <alternativeName>
        <fullName evidence="10">UDP-2,3-diacylglucosamine diphosphatase</fullName>
    </alternativeName>
</protein>
<evidence type="ECO:0000256" key="1">
    <source>
        <dbReference type="ARBA" id="ARBA00022475"/>
    </source>
</evidence>
<feature type="binding site" evidence="10">
    <location>
        <position position="197"/>
    </location>
    <ligand>
        <name>Mn(2+)</name>
        <dbReference type="ChEBI" id="CHEBI:29035"/>
        <label>2</label>
    </ligand>
</feature>
<feature type="binding site" evidence="10">
    <location>
        <position position="197"/>
    </location>
    <ligand>
        <name>substrate</name>
    </ligand>
</feature>
<dbReference type="InterPro" id="IPR043461">
    <property type="entry name" value="LpxH-like"/>
</dbReference>
<dbReference type="GO" id="GO:0019897">
    <property type="term" value="C:extrinsic component of plasma membrane"/>
    <property type="evidence" value="ECO:0007669"/>
    <property type="project" value="UniProtKB-UniRule"/>
</dbReference>
<dbReference type="NCBIfam" id="TIGR01854">
    <property type="entry name" value="lipid_A_lpxH"/>
    <property type="match status" value="1"/>
</dbReference>
<dbReference type="InterPro" id="IPR010138">
    <property type="entry name" value="UDP-diacylglucosamine_Hdrlase"/>
</dbReference>
<evidence type="ECO:0000256" key="4">
    <source>
        <dbReference type="ARBA" id="ARBA00022556"/>
    </source>
</evidence>
<dbReference type="GO" id="GO:0005737">
    <property type="term" value="C:cytoplasm"/>
    <property type="evidence" value="ECO:0007669"/>
    <property type="project" value="InterPro"/>
</dbReference>
<dbReference type="EMBL" id="LUUH01000077">
    <property type="protein sequence ID" value="OAI00470.1"/>
    <property type="molecule type" value="Genomic_DNA"/>
</dbReference>
<evidence type="ECO:0000256" key="8">
    <source>
        <dbReference type="ARBA" id="ARBA00023136"/>
    </source>
</evidence>
<dbReference type="EC" id="3.6.1.54" evidence="10"/>
<feature type="domain" description="Calcineurin-like phosphoesterase" evidence="11">
    <location>
        <begin position="5"/>
        <end position="201"/>
    </location>
</feature>
<comment type="similarity">
    <text evidence="10">Belongs to the LpxH family.</text>
</comment>
<gene>
    <name evidence="10" type="primary">lpxH</name>
    <name evidence="12" type="ORF">A1353_01895</name>
</gene>
<dbReference type="InterPro" id="IPR004843">
    <property type="entry name" value="Calcineurin-like_PHP"/>
</dbReference>
<dbReference type="UniPathway" id="UPA00359">
    <property type="reaction ID" value="UER00480"/>
</dbReference>
<keyword evidence="2 10" id="KW-0444">Lipid biosynthesis</keyword>
<feature type="binding site" evidence="10">
    <location>
        <position position="169"/>
    </location>
    <ligand>
        <name>substrate</name>
    </ligand>
</feature>
<dbReference type="AlphaFoldDB" id="A0A177M5Z2"/>
<dbReference type="CDD" id="cd07398">
    <property type="entry name" value="MPP_YbbF-LpxH"/>
    <property type="match status" value="1"/>
</dbReference>
<dbReference type="Pfam" id="PF00149">
    <property type="entry name" value="Metallophos"/>
    <property type="match status" value="1"/>
</dbReference>
<dbReference type="GO" id="GO:0030145">
    <property type="term" value="F:manganese ion binding"/>
    <property type="evidence" value="ECO:0007669"/>
    <property type="project" value="UniProtKB-UniRule"/>
</dbReference>
<keyword evidence="1 10" id="KW-1003">Cell membrane</keyword>
<keyword evidence="7 10" id="KW-0443">Lipid metabolism</keyword>
<keyword evidence="8 10" id="KW-0472">Membrane</keyword>
<keyword evidence="4 10" id="KW-0441">Lipid A biosynthesis</keyword>
<feature type="binding site" evidence="10">
    <location>
        <position position="199"/>
    </location>
    <ligand>
        <name>Mn(2+)</name>
        <dbReference type="ChEBI" id="CHEBI:29035"/>
        <label>1</label>
    </ligand>
</feature>
<comment type="caution">
    <text evidence="12">The sequence shown here is derived from an EMBL/GenBank/DDBJ whole genome shotgun (WGS) entry which is preliminary data.</text>
</comment>
<evidence type="ECO:0000256" key="3">
    <source>
        <dbReference type="ARBA" id="ARBA00022519"/>
    </source>
</evidence>
<feature type="binding site" evidence="10">
    <location>
        <position position="10"/>
    </location>
    <ligand>
        <name>Mn(2+)</name>
        <dbReference type="ChEBI" id="CHEBI:29035"/>
        <label>1</label>
    </ligand>
</feature>
<comment type="catalytic activity">
    <reaction evidence="10">
        <text>UDP-2-N,3-O-bis[(3R)-3-hydroxytetradecanoyl]-alpha-D-glucosamine + H2O = 2-N,3-O-bis[(3R)-3-hydroxytetradecanoyl]-alpha-D-glucosaminyl 1-phosphate + UMP + 2 H(+)</text>
        <dbReference type="Rhea" id="RHEA:25213"/>
        <dbReference type="ChEBI" id="CHEBI:15377"/>
        <dbReference type="ChEBI" id="CHEBI:15378"/>
        <dbReference type="ChEBI" id="CHEBI:57865"/>
        <dbReference type="ChEBI" id="CHEBI:57957"/>
        <dbReference type="ChEBI" id="CHEBI:78847"/>
        <dbReference type="EC" id="3.6.1.54"/>
    </reaction>
</comment>
<keyword evidence="6 10" id="KW-0378">Hydrolase</keyword>
<keyword evidence="5 10" id="KW-0479">Metal-binding</keyword>
<keyword evidence="9 10" id="KW-0464">Manganese</keyword>
<feature type="binding site" evidence="10">
    <location>
        <position position="12"/>
    </location>
    <ligand>
        <name>Mn(2+)</name>
        <dbReference type="ChEBI" id="CHEBI:29035"/>
        <label>1</label>
    </ligand>
</feature>
<sequence>MKQDVLFISDLHLALEKPEITRRFLSFLQHRATKAKSLYILGDLFDAWIGDDDNTRPIPAIKKALKQLADSGTEIFLLQGNRDFLLGQNFCQETDIRFLDEYATIELSGQRILLTHGDLLCSDDLAYQAFRIKSHSPEWQHNVLSKPLWLRLIAARWYRFRSYYHKRGKALDIMDVNQDTVLESLRKYACCTLIHGHTHRPKLHEFILDGVPAKRYVLADWKPDGAEILCWRNNDFEREMV</sequence>
<comment type="subcellular location">
    <subcellularLocation>
        <location evidence="10">Cell inner membrane</location>
        <topology evidence="10">Peripheral membrane protein</topology>
        <orientation evidence="10">Cytoplasmic side</orientation>
    </subcellularLocation>
</comment>
<feature type="binding site" evidence="10">
    <location>
        <position position="43"/>
    </location>
    <ligand>
        <name>Mn(2+)</name>
        <dbReference type="ChEBI" id="CHEBI:29035"/>
        <label>1</label>
    </ligand>
</feature>
<evidence type="ECO:0000256" key="10">
    <source>
        <dbReference type="HAMAP-Rule" id="MF_00575"/>
    </source>
</evidence>
<evidence type="ECO:0000256" key="7">
    <source>
        <dbReference type="ARBA" id="ARBA00023098"/>
    </source>
</evidence>
<evidence type="ECO:0000256" key="2">
    <source>
        <dbReference type="ARBA" id="ARBA00022516"/>
    </source>
</evidence>
<dbReference type="PANTHER" id="PTHR34990:SF1">
    <property type="entry name" value="UDP-2,3-DIACYLGLUCOSAMINE HYDROLASE"/>
    <property type="match status" value="1"/>
</dbReference>
<keyword evidence="3 10" id="KW-0997">Cell inner membrane</keyword>
<name>A0A177M5Z2_METMH</name>
<dbReference type="NCBIfam" id="NF003743">
    <property type="entry name" value="PRK05340.1"/>
    <property type="match status" value="1"/>
</dbReference>
<evidence type="ECO:0000313" key="13">
    <source>
        <dbReference type="Proteomes" id="UP000077763"/>
    </source>
</evidence>
<feature type="binding site" evidence="10">
    <location>
        <position position="162"/>
    </location>
    <ligand>
        <name>substrate</name>
    </ligand>
</feature>
<evidence type="ECO:0000259" key="11">
    <source>
        <dbReference type="Pfam" id="PF00149"/>
    </source>
</evidence>
<feature type="binding site" evidence="10">
    <location>
        <position position="43"/>
    </location>
    <ligand>
        <name>Mn(2+)</name>
        <dbReference type="ChEBI" id="CHEBI:29035"/>
        <label>2</label>
    </ligand>
</feature>
<organism evidence="12 13">
    <name type="scientific">Methylomonas methanica</name>
    <dbReference type="NCBI Taxonomy" id="421"/>
    <lineage>
        <taxon>Bacteria</taxon>
        <taxon>Pseudomonadati</taxon>
        <taxon>Pseudomonadota</taxon>
        <taxon>Gammaproteobacteria</taxon>
        <taxon>Methylococcales</taxon>
        <taxon>Methylococcaceae</taxon>
        <taxon>Methylomonas</taxon>
    </lineage>
</organism>
<proteinExistence type="inferred from homology"/>
<dbReference type="GO" id="GO:0008758">
    <property type="term" value="F:UDP-2,3-diacylglucosamine hydrolase activity"/>
    <property type="evidence" value="ECO:0007669"/>
    <property type="project" value="UniProtKB-UniRule"/>
</dbReference>
<dbReference type="RefSeq" id="WP_064037951.1">
    <property type="nucleotide sequence ID" value="NZ_LUUH01000077.1"/>
</dbReference>
<evidence type="ECO:0000256" key="6">
    <source>
        <dbReference type="ARBA" id="ARBA00022801"/>
    </source>
</evidence>
<feature type="binding site" evidence="10">
    <location>
        <position position="81"/>
    </location>
    <ligand>
        <name>Mn(2+)</name>
        <dbReference type="ChEBI" id="CHEBI:29035"/>
        <label>2</label>
    </ligand>
</feature>